<dbReference type="CDD" id="cd02523">
    <property type="entry name" value="PC_cytidylyltransferase"/>
    <property type="match status" value="1"/>
</dbReference>
<dbReference type="InterPro" id="IPR050065">
    <property type="entry name" value="GlmU-like"/>
</dbReference>
<evidence type="ECO:0000256" key="1">
    <source>
        <dbReference type="ARBA" id="ARBA00022679"/>
    </source>
</evidence>
<protein>
    <submittedName>
        <fullName evidence="4">Phosphocholine cytidylyltransferase family protein</fullName>
    </submittedName>
</protein>
<dbReference type="Proteomes" id="UP000515928">
    <property type="component" value="Chromosome"/>
</dbReference>
<dbReference type="Pfam" id="PF00483">
    <property type="entry name" value="NTP_transferase"/>
    <property type="match status" value="1"/>
</dbReference>
<dbReference type="InterPro" id="IPR005835">
    <property type="entry name" value="NTP_transferase_dom"/>
</dbReference>
<dbReference type="RefSeq" id="WP_187533060.1">
    <property type="nucleotide sequence ID" value="NZ_CBCSHU010000002.1"/>
</dbReference>
<accession>A0A7G9RWF1</accession>
<reference evidence="4 5" key="1">
    <citation type="submission" date="2020-08" db="EMBL/GenBank/DDBJ databases">
        <title>Genome sequence of Erysipelothrix inopinata DSM 15511T.</title>
        <authorList>
            <person name="Hyun D.-W."/>
            <person name="Bae J.-W."/>
        </authorList>
    </citation>
    <scope>NUCLEOTIDE SEQUENCE [LARGE SCALE GENOMIC DNA]</scope>
    <source>
        <strain evidence="4 5">DSM 15511</strain>
    </source>
</reference>
<dbReference type="SUPFAM" id="SSF53448">
    <property type="entry name" value="Nucleotide-diphospho-sugar transferases"/>
    <property type="match status" value="1"/>
</dbReference>
<dbReference type="AlphaFoldDB" id="A0A7G9RWF1"/>
<proteinExistence type="predicted"/>
<feature type="domain" description="Nucleotidyl transferase" evidence="3">
    <location>
        <begin position="72"/>
        <end position="123"/>
    </location>
</feature>
<dbReference type="KEGG" id="eio:H9L01_05930"/>
<dbReference type="Gene3D" id="3.90.550.10">
    <property type="entry name" value="Spore Coat Polysaccharide Biosynthesis Protein SpsA, Chain A"/>
    <property type="match status" value="1"/>
</dbReference>
<evidence type="ECO:0000259" key="3">
    <source>
        <dbReference type="Pfam" id="PF00483"/>
    </source>
</evidence>
<keyword evidence="2 4" id="KW-0548">Nucleotidyltransferase</keyword>
<evidence type="ECO:0000256" key="2">
    <source>
        <dbReference type="ARBA" id="ARBA00022695"/>
    </source>
</evidence>
<sequence length="302" mass="34652">MLTKIEFEILSGAVQNRQLDEVKNALANAYQWSQVDLDETLANLVEKDLLVDGEYALTQKGLDALEPYRVKKAIILAAGFGSRLVPVTLNTPKPLIKVNGVKMIESMLDSLLEVGITDITLVRGYMKEYFDVLLYKYPMLKFIDNDAYNEANNISSSVLVKDMLDHAYVAEADLMVYNHQIIRKYEYNSNYLGIKMEESDDWCIEVNNETKEVLDVHVGFKGNNNYQMVGISYWSSEEAANFADDVMEVYNKEGGKQKYWDEVALRFHKDKYSFFVRPCVDSDIIEIDTFAELQEIDDAYKI</sequence>
<dbReference type="EMBL" id="CP060715">
    <property type="protein sequence ID" value="QNN59926.1"/>
    <property type="molecule type" value="Genomic_DNA"/>
</dbReference>
<evidence type="ECO:0000313" key="5">
    <source>
        <dbReference type="Proteomes" id="UP000515928"/>
    </source>
</evidence>
<keyword evidence="5" id="KW-1185">Reference proteome</keyword>
<name>A0A7G9RWF1_9FIRM</name>
<dbReference type="PANTHER" id="PTHR43584">
    <property type="entry name" value="NUCLEOTIDYL TRANSFERASE"/>
    <property type="match status" value="1"/>
</dbReference>
<dbReference type="PANTHER" id="PTHR43584:SF5">
    <property type="entry name" value="PROTEIN LICC"/>
    <property type="match status" value="1"/>
</dbReference>
<dbReference type="GO" id="GO:0016779">
    <property type="term" value="F:nucleotidyltransferase activity"/>
    <property type="evidence" value="ECO:0007669"/>
    <property type="project" value="UniProtKB-KW"/>
</dbReference>
<evidence type="ECO:0000313" key="4">
    <source>
        <dbReference type="EMBL" id="QNN59926.1"/>
    </source>
</evidence>
<gene>
    <name evidence="4" type="ORF">H9L01_05930</name>
</gene>
<keyword evidence="1 4" id="KW-0808">Transferase</keyword>
<organism evidence="4 5">
    <name type="scientific">Erysipelothrix inopinata</name>
    <dbReference type="NCBI Taxonomy" id="225084"/>
    <lineage>
        <taxon>Bacteria</taxon>
        <taxon>Bacillati</taxon>
        <taxon>Bacillota</taxon>
        <taxon>Erysipelotrichia</taxon>
        <taxon>Erysipelotrichales</taxon>
        <taxon>Erysipelotrichaceae</taxon>
        <taxon>Erysipelothrix</taxon>
    </lineage>
</organism>
<dbReference type="InterPro" id="IPR029044">
    <property type="entry name" value="Nucleotide-diphossugar_trans"/>
</dbReference>